<keyword evidence="6" id="KW-0547">Nucleotide-binding</keyword>
<dbReference type="InterPro" id="IPR003846">
    <property type="entry name" value="SelO"/>
</dbReference>
<keyword evidence="7" id="KW-0067">ATP-binding</keyword>
<protein>
    <recommendedName>
        <fullName evidence="9">Selenoprotein O</fullName>
    </recommendedName>
</protein>
<evidence type="ECO:0000256" key="3">
    <source>
        <dbReference type="ARBA" id="ARBA00022679"/>
    </source>
</evidence>
<dbReference type="AlphaFoldDB" id="A0A8J9U3Y1"/>
<evidence type="ECO:0000313" key="10">
    <source>
        <dbReference type="EMBL" id="CAH0713463.1"/>
    </source>
</evidence>
<dbReference type="GO" id="GO:0070733">
    <property type="term" value="F:AMPylase activity"/>
    <property type="evidence" value="ECO:0007669"/>
    <property type="project" value="TreeGrafter"/>
</dbReference>
<keyword evidence="5" id="KW-0479">Metal-binding</keyword>
<accession>A0A8J9U3Y1</accession>
<evidence type="ECO:0000256" key="4">
    <source>
        <dbReference type="ARBA" id="ARBA00022695"/>
    </source>
</evidence>
<evidence type="ECO:0000256" key="1">
    <source>
        <dbReference type="ARBA" id="ARBA00001946"/>
    </source>
</evidence>
<dbReference type="EMBL" id="OV170221">
    <property type="protein sequence ID" value="CAH0713463.1"/>
    <property type="molecule type" value="Genomic_DNA"/>
</dbReference>
<dbReference type="Pfam" id="PF02696">
    <property type="entry name" value="SelO"/>
    <property type="match status" value="1"/>
</dbReference>
<keyword evidence="8" id="KW-0460">Magnesium</keyword>
<evidence type="ECO:0000256" key="5">
    <source>
        <dbReference type="ARBA" id="ARBA00022723"/>
    </source>
</evidence>
<dbReference type="GO" id="GO:0005524">
    <property type="term" value="F:ATP binding"/>
    <property type="evidence" value="ECO:0007669"/>
    <property type="project" value="UniProtKB-KW"/>
</dbReference>
<feature type="non-terminal residue" evidence="10">
    <location>
        <position position="167"/>
    </location>
</feature>
<name>A0A8J9U3Y1_9NEOP</name>
<reference evidence="10" key="1">
    <citation type="submission" date="2021-12" db="EMBL/GenBank/DDBJ databases">
        <authorList>
            <person name="Martin H S."/>
        </authorList>
    </citation>
    <scope>NUCLEOTIDE SEQUENCE</scope>
</reference>
<dbReference type="PANTHER" id="PTHR32057">
    <property type="entry name" value="PROTEIN ADENYLYLTRANSFERASE SELO, MITOCHONDRIAL"/>
    <property type="match status" value="1"/>
</dbReference>
<comment type="cofactor">
    <cofactor evidence="1">
        <name>Mg(2+)</name>
        <dbReference type="ChEBI" id="CHEBI:18420"/>
    </cofactor>
</comment>
<organism evidence="10 11">
    <name type="scientific">Brenthis ino</name>
    <name type="common">lesser marbled fritillary</name>
    <dbReference type="NCBI Taxonomy" id="405034"/>
    <lineage>
        <taxon>Eukaryota</taxon>
        <taxon>Metazoa</taxon>
        <taxon>Ecdysozoa</taxon>
        <taxon>Arthropoda</taxon>
        <taxon>Hexapoda</taxon>
        <taxon>Insecta</taxon>
        <taxon>Pterygota</taxon>
        <taxon>Neoptera</taxon>
        <taxon>Endopterygota</taxon>
        <taxon>Lepidoptera</taxon>
        <taxon>Glossata</taxon>
        <taxon>Ditrysia</taxon>
        <taxon>Papilionoidea</taxon>
        <taxon>Nymphalidae</taxon>
        <taxon>Heliconiinae</taxon>
        <taxon>Argynnini</taxon>
        <taxon>Brenthis</taxon>
    </lineage>
</organism>
<keyword evidence="3" id="KW-0808">Transferase</keyword>
<evidence type="ECO:0000256" key="7">
    <source>
        <dbReference type="ARBA" id="ARBA00022840"/>
    </source>
</evidence>
<evidence type="ECO:0000256" key="8">
    <source>
        <dbReference type="ARBA" id="ARBA00022842"/>
    </source>
</evidence>
<evidence type="ECO:0000256" key="2">
    <source>
        <dbReference type="ARBA" id="ARBA00009747"/>
    </source>
</evidence>
<sequence length="167" mass="19791">MIFRRTYLSKLGLEEVQNGDGELVKELLEMMQQTMADFTCTFRQLAEIDNNELLNRDVLETKWSLAKVSNAKGWEKWIEKYLQRLQDENVSEEDRRRRMLKANPLYVPRNWLLQDAIADAENNDFHKVRLLFDVFRKPYEMNEEAENLGYSSQPPSWSYSLKLSCSS</sequence>
<dbReference type="GO" id="GO:0046872">
    <property type="term" value="F:metal ion binding"/>
    <property type="evidence" value="ECO:0007669"/>
    <property type="project" value="UniProtKB-KW"/>
</dbReference>
<gene>
    <name evidence="10" type="ORF">BINO364_LOCUS626</name>
</gene>
<evidence type="ECO:0000256" key="6">
    <source>
        <dbReference type="ARBA" id="ARBA00022741"/>
    </source>
</evidence>
<keyword evidence="11" id="KW-1185">Reference proteome</keyword>
<comment type="similarity">
    <text evidence="2">Belongs to the SELO family.</text>
</comment>
<dbReference type="OrthoDB" id="10254721at2759"/>
<dbReference type="PANTHER" id="PTHR32057:SF14">
    <property type="entry name" value="PROTEIN ADENYLYLTRANSFERASE SELO, MITOCHONDRIAL"/>
    <property type="match status" value="1"/>
</dbReference>
<dbReference type="Proteomes" id="UP000838878">
    <property type="component" value="Chromosome 1"/>
</dbReference>
<keyword evidence="4" id="KW-0548">Nucleotidyltransferase</keyword>
<evidence type="ECO:0000313" key="11">
    <source>
        <dbReference type="Proteomes" id="UP000838878"/>
    </source>
</evidence>
<evidence type="ECO:0000256" key="9">
    <source>
        <dbReference type="ARBA" id="ARBA00031547"/>
    </source>
</evidence>
<proteinExistence type="inferred from homology"/>